<dbReference type="SUPFAM" id="SSF52540">
    <property type="entry name" value="P-loop containing nucleoside triphosphate hydrolases"/>
    <property type="match status" value="2"/>
</dbReference>
<dbReference type="PANTHER" id="PTHR47957">
    <property type="entry name" value="ATP-DEPENDENT HELICASE HRQ1"/>
    <property type="match status" value="1"/>
</dbReference>
<dbReference type="InterPro" id="IPR011545">
    <property type="entry name" value="DEAD/DEAH_box_helicase_dom"/>
</dbReference>
<dbReference type="GO" id="GO:0004386">
    <property type="term" value="F:helicase activity"/>
    <property type="evidence" value="ECO:0007669"/>
    <property type="project" value="UniProtKB-KW"/>
</dbReference>
<accession>A0ABW5ZQY0</accession>
<reference evidence="5" key="1">
    <citation type="journal article" date="2019" name="Int. J. Syst. Evol. Microbiol.">
        <title>The Global Catalogue of Microorganisms (GCM) 10K type strain sequencing project: providing services to taxonomists for standard genome sequencing and annotation.</title>
        <authorList>
            <consortium name="The Broad Institute Genomics Platform"/>
            <consortium name="The Broad Institute Genome Sequencing Center for Infectious Disease"/>
            <person name="Wu L."/>
            <person name="Ma J."/>
        </authorList>
    </citation>
    <scope>NUCLEOTIDE SEQUENCE [LARGE SCALE GENOMIC DNA]</scope>
    <source>
        <strain evidence="5">KCTC 32514</strain>
    </source>
</reference>
<proteinExistence type="predicted"/>
<keyword evidence="2" id="KW-0067">ATP-binding</keyword>
<evidence type="ECO:0000256" key="1">
    <source>
        <dbReference type="ARBA" id="ARBA00022741"/>
    </source>
</evidence>
<comment type="caution">
    <text evidence="4">The sequence shown here is derived from an EMBL/GenBank/DDBJ whole genome shotgun (WGS) entry which is preliminary data.</text>
</comment>
<evidence type="ECO:0000313" key="5">
    <source>
        <dbReference type="Proteomes" id="UP001597548"/>
    </source>
</evidence>
<feature type="domain" description="Helicase ATP-binding" evidence="3">
    <location>
        <begin position="123"/>
        <end position="432"/>
    </location>
</feature>
<dbReference type="PROSITE" id="PS51192">
    <property type="entry name" value="HELICASE_ATP_BIND_1"/>
    <property type="match status" value="1"/>
</dbReference>
<keyword evidence="4" id="KW-0347">Helicase</keyword>
<sequence length="1955" mass="224972">MKETIYQNLLSKDPIGAFNKIKENYVRYFKTMYRFCDEDLNQRKDKELQSNNNLYRDPLLEILPEYNTTAIGGKKIGGIEDIVPLLVKGFDNDSNNAKQFISSFIKSGLMGYPPYQHQTDMLIKAFVNNRNTVINSGTGSGKTEAFLLPLLASLYKEGKQWEKPSYEHQDWFNITSGNNQYEPVQRAGENRTSAMRALVLYPMNALVEDQMTRLRKALDCDEVREHLDNDNGLKGNRIYFGQYNGSTIVSGDYRGQANRSKRQVCYSKLQEKLRQSDNIESFVARNEKEKEDVNYIAPRLISGSRTAEMVTRWDMQEYPPDILITNFSMLSIMLMRSIEANVFDSTRTWLNESKENVFHLIVDELHLFRGTSGTEIAYLIKMFLDAIGLRPVIKIDGKFVPNPQLRILASSASLGDEDSTQDYLEQFFGVYFESSDSKAFEIQKGDDYNPKLGSKFDLEVFSKIDQSYFLKLEKDKDAIRNAIANKLGYNDLIQFFEENSESLYKQWINCCTNEKGKIVPKQLVDIGNSLFNGNIDALRGFLIIRGEKDINDNKKVRLPRIRFHQFYKYIEGLWAELLPQNDEDETQYPFGKLLYTPLSAVKGNDGAIHKVLETLRCEKCAAAFIGGNKFPRPRNNNIRHLNLSLNSPDLNKIPNTQVTPLVQNKWYQDYAIFWPSKKNSRFALEDDEGQREDFNQTDVNGNRAYNRTNVRGNWRKSFLNPYSAELFIQDNKPSPEFIEGYTFVLMLDRGNNDEPIDFIRDNDIELMQALPHVCPSCNADYTTRLYTKSPIRSFRTGIARSNQVLSKELIYQLEEKAPKLVGFSDSRQDAAKQAFGIEKEHFRDIVRMLFLECVEELSLPNADVLKLISRTTELGDKIFSEMDSFLKSIPNAYEIAVKVRMNDTEFLKQYLNPKSSLSIEDLVETEQNQLNGLLVQKLLSLGINPNGVGYDKESESGYHWSNFYNFNSGSIADRNTIRNRIHDNNFEIRPDFVTNVRDNLFATIFQNSFGIYTDVNSESAGIGYLSLKQDKTNEYYIALLNLLPNAISFLDNLIDAFVRIMGDNYRYSNTDFFTSRAYDNYIGLPAKFRAPIEALADKYNIEVTLLGNNIINYLNEVFGNQRFEIAPNALNFKVIKNDAYYYKCYNCHKIHLHRGFGLCTNVQCLSVLPSNASGRVKELREQNFISFDLLQEPREPIRLRTAELTGQTDNQAERQLQFKGVIVQNNETEYKKDKLSNEIDMINVTTTMEVGVDIGSLQAIFQGNMPPTRYNYQQRVGRGGRRGQAYSAAMTFCRGKSHDSYYYYDGIEEITGGDAPPPMLSLKPNESDGEFQLKIPILRRMLVKNILKEAFLSIETQDINEDTHGQFGVASEWESYRPNLDNWIKENLIFIEDYLSYYTSQYNNDNKLEKDIYTIRQWIIEDLLNEIDRAVANSTYTTGLAQSMAEAGLLPMYGMPSGTRNFYHGSNRNDIRSIDRSLEQSITEFAPGSIKTKDKGEYESVGLTIPLKINPRRNNEVNSFARFNGENQNQFDALEYSYDLEIETEESNNIVRITNYDINQIQQENHIRLVVPKAFRTSRIINNTGNAADNTDVLSSFSTSRIFAIENDDATQRKNIYNSTISYYDFNAEVWHINNNNGEYFEGVSTEDFRTSGTSSHWENIRITGSSEGDLFTPNFILNRYIRRNENDQTERIALGAKKTTEMLKIEILNYSNNIDLDVRSGNSSAIRAAFYSAAFILQRVTTDILDVDPQEIEISELKYDDQMIPFLFLSDAAPNGSGFVNYLYENFESIIDKILNGDQQFIQSIIEHKNECNSSCQKCLNTYGNSGYHHILDWRVGIGLLRLMKNASYSFGFNESDENYFELEDLREIINNASNTYSKIDEKTSLVEGNRFNYLRFEGDQLLGTNDYFKAILHPLWKKDLVIRNFDSFFGDELHINTNDFLDIFTTLRTLKTE</sequence>
<name>A0ABW5ZQY0_9FLAO</name>
<dbReference type="Gene3D" id="3.40.50.300">
    <property type="entry name" value="P-loop containing nucleotide triphosphate hydrolases"/>
    <property type="match status" value="2"/>
</dbReference>
<organism evidence="4 5">
    <name type="scientific">Psychroserpens luteus</name>
    <dbReference type="NCBI Taxonomy" id="1434066"/>
    <lineage>
        <taxon>Bacteria</taxon>
        <taxon>Pseudomonadati</taxon>
        <taxon>Bacteroidota</taxon>
        <taxon>Flavobacteriia</taxon>
        <taxon>Flavobacteriales</taxon>
        <taxon>Flavobacteriaceae</taxon>
        <taxon>Psychroserpens</taxon>
    </lineage>
</organism>
<protein>
    <submittedName>
        <fullName evidence="4">DEAD/DEAH box helicase</fullName>
    </submittedName>
</protein>
<evidence type="ECO:0000313" key="4">
    <source>
        <dbReference type="EMBL" id="MFD2914776.1"/>
    </source>
</evidence>
<dbReference type="InterPro" id="IPR027417">
    <property type="entry name" value="P-loop_NTPase"/>
</dbReference>
<dbReference type="Proteomes" id="UP001597548">
    <property type="component" value="Unassembled WGS sequence"/>
</dbReference>
<dbReference type="RefSeq" id="WP_194507550.1">
    <property type="nucleotide sequence ID" value="NZ_JADILU010000003.1"/>
</dbReference>
<keyword evidence="5" id="KW-1185">Reference proteome</keyword>
<keyword evidence="4" id="KW-0378">Hydrolase</keyword>
<evidence type="ECO:0000256" key="2">
    <source>
        <dbReference type="ARBA" id="ARBA00022840"/>
    </source>
</evidence>
<dbReference type="SMART" id="SM00487">
    <property type="entry name" value="DEXDc"/>
    <property type="match status" value="1"/>
</dbReference>
<dbReference type="PANTHER" id="PTHR47957:SF3">
    <property type="entry name" value="ATP-DEPENDENT HELICASE HRQ1"/>
    <property type="match status" value="1"/>
</dbReference>
<keyword evidence="1" id="KW-0547">Nucleotide-binding</keyword>
<gene>
    <name evidence="4" type="ORF">ACFS29_03935</name>
</gene>
<evidence type="ECO:0000259" key="3">
    <source>
        <dbReference type="PROSITE" id="PS51192"/>
    </source>
</evidence>
<dbReference type="Pfam" id="PF00270">
    <property type="entry name" value="DEAD"/>
    <property type="match status" value="1"/>
</dbReference>
<dbReference type="Pfam" id="PF00271">
    <property type="entry name" value="Helicase_C"/>
    <property type="match status" value="1"/>
</dbReference>
<dbReference type="EMBL" id="JBHUOS010000001">
    <property type="protein sequence ID" value="MFD2914776.1"/>
    <property type="molecule type" value="Genomic_DNA"/>
</dbReference>
<dbReference type="InterPro" id="IPR014001">
    <property type="entry name" value="Helicase_ATP-bd"/>
</dbReference>
<dbReference type="InterPro" id="IPR001650">
    <property type="entry name" value="Helicase_C-like"/>
</dbReference>